<feature type="region of interest" description="Disordered" evidence="1">
    <location>
        <begin position="414"/>
        <end position="446"/>
    </location>
</feature>
<accession>A0ABD6BLV5</accession>
<dbReference type="InterPro" id="IPR023833">
    <property type="entry name" value="Signal_pept_SipW-depend-type"/>
</dbReference>
<sequence>MSRRKVLGGVGAIGLASAGAGLGTTAYFNDTESFSGNTLEAGSLDLFVHVDYSEDQGSYAQYSTPPGTFIDGNVVGGGDGEPLRIEVSDLKPGDSGEGEFCFSIVDNPAYLWMCGGLTQNAQNGTTEPEAETLDELYGSTPANGQLADAMTVSLSYCTTEEADGETTTVIGDEIVSGSLAEVMAMLAAGVPLSGDGDGDAPLADRPVFEGVEQPFIDEEVNAAETCVCFEWEVPTDVGNEIQTDSVMFDLEFYAEQARHGDGTNNPCIDASYSADYVNPDGITQPIPDGVARVDVAYGEANVVYGITFDEPDGSQYSLADPNFANANFSMPFDVEDDGGYDFQVAWNAEGNDAFRYSGVSSVPEWEKDDGTGWSALPSGFTAVKSGSQAIISVPRSLLETGGATYGFGFSASAGGEQPSVSIPTGGPYSSNANWTSSENSQEETVQ</sequence>
<dbReference type="Proteomes" id="UP001597139">
    <property type="component" value="Unassembled WGS sequence"/>
</dbReference>
<gene>
    <name evidence="2" type="ORF">ACFSAU_01280</name>
</gene>
<reference evidence="2 3" key="1">
    <citation type="journal article" date="2019" name="Int. J. Syst. Evol. Microbiol.">
        <title>The Global Catalogue of Microorganisms (GCM) 10K type strain sequencing project: providing services to taxonomists for standard genome sequencing and annotation.</title>
        <authorList>
            <consortium name="The Broad Institute Genomics Platform"/>
            <consortium name="The Broad Institute Genome Sequencing Center for Infectious Disease"/>
            <person name="Wu L."/>
            <person name="Ma J."/>
        </authorList>
    </citation>
    <scope>NUCLEOTIDE SEQUENCE [LARGE SCALE GENOMIC DNA]</scope>
    <source>
        <strain evidence="2 3">CGMCC 1.12859</strain>
    </source>
</reference>
<organism evidence="2 3">
    <name type="scientific">Halolamina litorea</name>
    <dbReference type="NCBI Taxonomy" id="1515593"/>
    <lineage>
        <taxon>Archaea</taxon>
        <taxon>Methanobacteriati</taxon>
        <taxon>Methanobacteriota</taxon>
        <taxon>Stenosarchaea group</taxon>
        <taxon>Halobacteria</taxon>
        <taxon>Halobacteriales</taxon>
        <taxon>Haloferacaceae</taxon>
    </lineage>
</organism>
<protein>
    <submittedName>
        <fullName evidence="2">SipW-dependent-type signal peptide-containing protein</fullName>
    </submittedName>
</protein>
<comment type="caution">
    <text evidence="2">The sequence shown here is derived from an EMBL/GenBank/DDBJ whole genome shotgun (WGS) entry which is preliminary data.</text>
</comment>
<keyword evidence="3" id="KW-1185">Reference proteome</keyword>
<feature type="compositionally biased region" description="Polar residues" evidence="1">
    <location>
        <begin position="418"/>
        <end position="446"/>
    </location>
</feature>
<dbReference type="AlphaFoldDB" id="A0ABD6BLV5"/>
<evidence type="ECO:0000313" key="2">
    <source>
        <dbReference type="EMBL" id="MFD1566114.1"/>
    </source>
</evidence>
<proteinExistence type="predicted"/>
<dbReference type="EMBL" id="JBHUCZ010000001">
    <property type="protein sequence ID" value="MFD1566114.1"/>
    <property type="molecule type" value="Genomic_DNA"/>
</dbReference>
<dbReference type="NCBIfam" id="TIGR04088">
    <property type="entry name" value="cognate_SipW"/>
    <property type="match status" value="1"/>
</dbReference>
<evidence type="ECO:0000256" key="1">
    <source>
        <dbReference type="SAM" id="MobiDB-lite"/>
    </source>
</evidence>
<evidence type="ECO:0000313" key="3">
    <source>
        <dbReference type="Proteomes" id="UP001597139"/>
    </source>
</evidence>
<name>A0ABD6BLV5_9EURY</name>